<feature type="coiled-coil region" evidence="2">
    <location>
        <begin position="17"/>
        <end position="44"/>
    </location>
</feature>
<reference evidence="5" key="1">
    <citation type="journal article" date="2021" name="PeerJ">
        <title>Extensive microbial diversity within the chicken gut microbiome revealed by metagenomics and culture.</title>
        <authorList>
            <person name="Gilroy R."/>
            <person name="Ravi A."/>
            <person name="Getino M."/>
            <person name="Pursley I."/>
            <person name="Horton D.L."/>
            <person name="Alikhan N.F."/>
            <person name="Baker D."/>
            <person name="Gharbi K."/>
            <person name="Hall N."/>
            <person name="Watson M."/>
            <person name="Adriaenssens E.M."/>
            <person name="Foster-Nyarko E."/>
            <person name="Jarju S."/>
            <person name="Secka A."/>
            <person name="Antonio M."/>
            <person name="Oren A."/>
            <person name="Chaudhuri R.R."/>
            <person name="La Ragione R."/>
            <person name="Hildebrand F."/>
            <person name="Pallen M.J."/>
        </authorList>
    </citation>
    <scope>NUCLEOTIDE SEQUENCE</scope>
    <source>
        <strain evidence="5">Gambia16-554</strain>
    </source>
</reference>
<dbReference type="EMBL" id="DXAW01000043">
    <property type="protein sequence ID" value="HIZ85298.1"/>
    <property type="molecule type" value="Genomic_DNA"/>
</dbReference>
<dbReference type="GO" id="GO:0004222">
    <property type="term" value="F:metalloendopeptidase activity"/>
    <property type="evidence" value="ECO:0007669"/>
    <property type="project" value="TreeGrafter"/>
</dbReference>
<evidence type="ECO:0000313" key="5">
    <source>
        <dbReference type="EMBL" id="HIZ85298.1"/>
    </source>
</evidence>
<dbReference type="InterPro" id="IPR016047">
    <property type="entry name" value="M23ase_b-sheet_dom"/>
</dbReference>
<dbReference type="Gene3D" id="2.70.70.10">
    <property type="entry name" value="Glucose Permease (Domain IIA)"/>
    <property type="match status" value="1"/>
</dbReference>
<dbReference type="CDD" id="cd12797">
    <property type="entry name" value="M23_peptidase"/>
    <property type="match status" value="1"/>
</dbReference>
<name>A0A9D2GQ63_9BACT</name>
<sequence>MKRAVLLVVMATCLSVLSSQAQDISRQQEQKKQIEQEIALIDKQLDANADKRKKSLNTLILTRRKLEARKKLIEQIDRDITGYDHNIAVTNSQIDRLNDRLDTLRKYHEALVMGTYKTRDNKVWFMYILSSKDINQGLRRWSYLKNISRSVRRQAEQIRTTEEELRTENARLEELRDGSVKAKAEREREKEALSAEEKKMNSLVVQLTKEEKSMRKELKQKQKQVEQLNKEIERILAEAVRRQQAGKGAEIDYALSARFGENKGKLPWPVRGGIIIQKFGQTFHPIFKNLKMPYNNGVNISAPAGSKATAVFNGVVKQILVMPGYDQCVLVQHGEYFTFYCKLRQVYVKSGDSIDTGDAIGEISLNDDGNSELHFQLWKGTEKQNPETWLRK</sequence>
<feature type="coiled-coil region" evidence="2">
    <location>
        <begin position="144"/>
        <end position="245"/>
    </location>
</feature>
<comment type="caution">
    <text evidence="5">The sequence shown here is derived from an EMBL/GenBank/DDBJ whole genome shotgun (WGS) entry which is preliminary data.</text>
</comment>
<feature type="chain" id="PRO_5038580444" evidence="3">
    <location>
        <begin position="22"/>
        <end position="392"/>
    </location>
</feature>
<dbReference type="SUPFAM" id="SSF51261">
    <property type="entry name" value="Duplicated hybrid motif"/>
    <property type="match status" value="1"/>
</dbReference>
<dbReference type="Pfam" id="PF01551">
    <property type="entry name" value="Peptidase_M23"/>
    <property type="match status" value="1"/>
</dbReference>
<reference evidence="5" key="2">
    <citation type="submission" date="2021-04" db="EMBL/GenBank/DDBJ databases">
        <authorList>
            <person name="Gilroy R."/>
        </authorList>
    </citation>
    <scope>NUCLEOTIDE SEQUENCE</scope>
    <source>
        <strain evidence="5">Gambia16-554</strain>
    </source>
</reference>
<proteinExistence type="predicted"/>
<evidence type="ECO:0000313" key="6">
    <source>
        <dbReference type="Proteomes" id="UP000824115"/>
    </source>
</evidence>
<evidence type="ECO:0000259" key="4">
    <source>
        <dbReference type="Pfam" id="PF01551"/>
    </source>
</evidence>
<dbReference type="InterPro" id="IPR011055">
    <property type="entry name" value="Dup_hybrid_motif"/>
</dbReference>
<dbReference type="PANTHER" id="PTHR21666">
    <property type="entry name" value="PEPTIDASE-RELATED"/>
    <property type="match status" value="1"/>
</dbReference>
<evidence type="ECO:0000256" key="2">
    <source>
        <dbReference type="SAM" id="Coils"/>
    </source>
</evidence>
<keyword evidence="1 3" id="KW-0732">Signal</keyword>
<feature type="domain" description="M23ase beta-sheet core" evidence="4">
    <location>
        <begin position="295"/>
        <end position="386"/>
    </location>
</feature>
<dbReference type="AlphaFoldDB" id="A0A9D2GQ63"/>
<protein>
    <submittedName>
        <fullName evidence="5">Peptidoglycan DD-metalloendopeptidase family protein</fullName>
    </submittedName>
</protein>
<accession>A0A9D2GQ63</accession>
<evidence type="ECO:0000256" key="1">
    <source>
        <dbReference type="ARBA" id="ARBA00022729"/>
    </source>
</evidence>
<gene>
    <name evidence="5" type="ORF">IAC04_02270</name>
</gene>
<organism evidence="5 6">
    <name type="scientific">Candidatus Coprenecus stercoravium</name>
    <dbReference type="NCBI Taxonomy" id="2840735"/>
    <lineage>
        <taxon>Bacteria</taxon>
        <taxon>Pseudomonadati</taxon>
        <taxon>Bacteroidota</taxon>
        <taxon>Bacteroidia</taxon>
        <taxon>Bacteroidales</taxon>
        <taxon>Rikenellaceae</taxon>
        <taxon>Rikenellaceae incertae sedis</taxon>
        <taxon>Candidatus Coprenecus</taxon>
    </lineage>
</organism>
<dbReference type="Proteomes" id="UP000824115">
    <property type="component" value="Unassembled WGS sequence"/>
</dbReference>
<evidence type="ECO:0000256" key="3">
    <source>
        <dbReference type="SAM" id="SignalP"/>
    </source>
</evidence>
<dbReference type="Gene3D" id="6.10.250.3150">
    <property type="match status" value="1"/>
</dbReference>
<keyword evidence="2" id="KW-0175">Coiled coil</keyword>
<feature type="signal peptide" evidence="3">
    <location>
        <begin position="1"/>
        <end position="21"/>
    </location>
</feature>
<dbReference type="PANTHER" id="PTHR21666:SF289">
    <property type="entry name" value="L-ALA--D-GLU ENDOPEPTIDASE"/>
    <property type="match status" value="1"/>
</dbReference>
<dbReference type="InterPro" id="IPR050570">
    <property type="entry name" value="Cell_wall_metabolism_enzyme"/>
</dbReference>